<name>A0A0M0JA19_9EUKA</name>
<feature type="compositionally biased region" description="Polar residues" evidence="1">
    <location>
        <begin position="43"/>
        <end position="53"/>
    </location>
</feature>
<reference evidence="3" key="1">
    <citation type="journal article" date="2015" name="PLoS Genet.">
        <title>Genome Sequence and Transcriptome Analyses of Chrysochromulina tobin: Metabolic Tools for Enhanced Algal Fitness in the Prominent Order Prymnesiales (Haptophyceae).</title>
        <authorList>
            <person name="Hovde B.T."/>
            <person name="Deodato C.R."/>
            <person name="Hunsperger H.M."/>
            <person name="Ryken S.A."/>
            <person name="Yost W."/>
            <person name="Jha R.K."/>
            <person name="Patterson J."/>
            <person name="Monnat R.J. Jr."/>
            <person name="Barlow S.B."/>
            <person name="Starkenburg S.R."/>
            <person name="Cattolico R.A."/>
        </authorList>
    </citation>
    <scope>NUCLEOTIDE SEQUENCE</scope>
    <source>
        <strain evidence="3">CCMP291</strain>
    </source>
</reference>
<evidence type="ECO:0000313" key="2">
    <source>
        <dbReference type="EMBL" id="KOO23416.1"/>
    </source>
</evidence>
<proteinExistence type="predicted"/>
<dbReference type="InterPro" id="IPR011989">
    <property type="entry name" value="ARM-like"/>
</dbReference>
<dbReference type="SUPFAM" id="SSF48371">
    <property type="entry name" value="ARM repeat"/>
    <property type="match status" value="1"/>
</dbReference>
<gene>
    <name evidence="2" type="ORF">Ctob_005205</name>
</gene>
<sequence>MLRLLGSKKRAKVGEISPPKVDPARAPTRPPSTGSVRRKGSEPGSSNDASEYSSAMDYVRRRIVPQQQVSMRAQELEEARVRAEEVTKEFIQGTRQQAKLEERRAAAMALARYVNQEFGDAAEQLGISLRAGRGLAYVLQLIFEGDMQLQRTGLMILANLASDAFDPKSGETKRQVFNANIFHRIKDFVFAADVVAQTYACACLQNLCKDVEFAKLVKTFELIPELERIVRATTHQQLKRFAAGALFNTVESISRDSALKSLDAQIKQQVGGGGDGDASPSQNRVSGVFGAMFGDREEEVELSKETLVELAKREADEDERLRKREFAATLVQNIFRRKRNFRNYNVLKKIAKAVKIIKRGVQQYRRIRRRKAALIIQVYARAYILHNLGICPRSTALAVINGTRRAYNRCLVRMVARRFVLLNIEQKRRKAMALVVSAKKAQGKGLIETPARAKIVVSASERSAEQKADDARWKWQDAGKMVDKASSVRKQLDFRADEPTKAQVSQAQVAASSDDKWNSEPTDPRKLKKSPSGGALSSGAALVSSLMPRSVSGTLTNAVSGRIPIMRKIGWGTPGSSKKQTPAMTPAMTPRAGAASNDVEDIETGIRKPAQYASPESGASAAAARSPATSQVPALNIPKSGATPKVPVPALSIPNPGAILAAAAARADAARAAQQADVESGSPEMDRRRMTASASKSVLGTVISIENDDLPAGYNPPIRRLFPPGASAAKFAAAGGAALSPAQSPAKLQTSMSYAALPARSPSVLTTATAGVDSGAGIGATTPAHSVTPRAHGGAVPLRPSASAAVLRTSPRATPSQPTTSPRASRYDPSQAATMYGGDVDPDSLASPDDLESGYRAPVRKPSEP</sequence>
<comment type="caution">
    <text evidence="2">The sequence shown here is derived from an EMBL/GenBank/DDBJ whole genome shotgun (WGS) entry which is preliminary data.</text>
</comment>
<keyword evidence="3" id="KW-1185">Reference proteome</keyword>
<protein>
    <submittedName>
        <fullName evidence="2">Uncharacterized protein</fullName>
    </submittedName>
</protein>
<dbReference type="Gene3D" id="1.25.10.10">
    <property type="entry name" value="Leucine-rich Repeat Variant"/>
    <property type="match status" value="1"/>
</dbReference>
<accession>A0A0M0JA19</accession>
<feature type="region of interest" description="Disordered" evidence="1">
    <location>
        <begin position="806"/>
        <end position="865"/>
    </location>
</feature>
<feature type="compositionally biased region" description="Low complexity" evidence="1">
    <location>
        <begin position="502"/>
        <end position="512"/>
    </location>
</feature>
<evidence type="ECO:0000313" key="3">
    <source>
        <dbReference type="Proteomes" id="UP000037460"/>
    </source>
</evidence>
<dbReference type="InterPro" id="IPR016024">
    <property type="entry name" value="ARM-type_fold"/>
</dbReference>
<feature type="compositionally biased region" description="Basic and acidic residues" evidence="1">
    <location>
        <begin position="513"/>
        <end position="525"/>
    </location>
</feature>
<dbReference type="AlphaFoldDB" id="A0A0M0JA19"/>
<feature type="compositionally biased region" description="Polar residues" evidence="1">
    <location>
        <begin position="574"/>
        <end position="583"/>
    </location>
</feature>
<dbReference type="EMBL" id="JWZX01003195">
    <property type="protein sequence ID" value="KOO23416.1"/>
    <property type="molecule type" value="Genomic_DNA"/>
</dbReference>
<feature type="region of interest" description="Disordered" evidence="1">
    <location>
        <begin position="494"/>
        <end position="537"/>
    </location>
</feature>
<evidence type="ECO:0000256" key="1">
    <source>
        <dbReference type="SAM" id="MobiDB-lite"/>
    </source>
</evidence>
<feature type="compositionally biased region" description="Polar residues" evidence="1">
    <location>
        <begin position="811"/>
        <end position="823"/>
    </location>
</feature>
<feature type="compositionally biased region" description="Basic residues" evidence="1">
    <location>
        <begin position="1"/>
        <end position="11"/>
    </location>
</feature>
<feature type="region of interest" description="Disordered" evidence="1">
    <location>
        <begin position="570"/>
        <end position="599"/>
    </location>
</feature>
<dbReference type="Proteomes" id="UP000037460">
    <property type="component" value="Unassembled WGS sequence"/>
</dbReference>
<feature type="region of interest" description="Disordered" evidence="1">
    <location>
        <begin position="1"/>
        <end position="53"/>
    </location>
</feature>
<organism evidence="2 3">
    <name type="scientific">Chrysochromulina tobinii</name>
    <dbReference type="NCBI Taxonomy" id="1460289"/>
    <lineage>
        <taxon>Eukaryota</taxon>
        <taxon>Haptista</taxon>
        <taxon>Haptophyta</taxon>
        <taxon>Prymnesiophyceae</taxon>
        <taxon>Prymnesiales</taxon>
        <taxon>Chrysochromulinaceae</taxon>
        <taxon>Chrysochromulina</taxon>
    </lineage>
</organism>